<dbReference type="Gene3D" id="1.25.40.20">
    <property type="entry name" value="Ankyrin repeat-containing domain"/>
    <property type="match status" value="5"/>
</dbReference>
<organism evidence="9 10">
    <name type="scientific">Phytophthora citrophthora</name>
    <dbReference type="NCBI Taxonomy" id="4793"/>
    <lineage>
        <taxon>Eukaryota</taxon>
        <taxon>Sar</taxon>
        <taxon>Stramenopiles</taxon>
        <taxon>Oomycota</taxon>
        <taxon>Peronosporomycetes</taxon>
        <taxon>Peronosporales</taxon>
        <taxon>Peronosporaceae</taxon>
        <taxon>Phytophthora</taxon>
    </lineage>
</organism>
<feature type="transmembrane region" description="Helical" evidence="7">
    <location>
        <begin position="1201"/>
        <end position="1221"/>
    </location>
</feature>
<feature type="transmembrane region" description="Helical" evidence="7">
    <location>
        <begin position="1145"/>
        <end position="1167"/>
    </location>
</feature>
<dbReference type="InterPro" id="IPR002110">
    <property type="entry name" value="Ankyrin_rpt"/>
</dbReference>
<evidence type="ECO:0000313" key="10">
    <source>
        <dbReference type="Proteomes" id="UP001259832"/>
    </source>
</evidence>
<dbReference type="Pfam" id="PF02628">
    <property type="entry name" value="COX15-CtaA"/>
    <property type="match status" value="1"/>
</dbReference>
<dbReference type="GO" id="GO:0120547">
    <property type="term" value="F:heme A synthase activity"/>
    <property type="evidence" value="ECO:0007669"/>
    <property type="project" value="InterPro"/>
</dbReference>
<dbReference type="PANTHER" id="PTHR46586">
    <property type="entry name" value="ANKYRIN REPEAT-CONTAINING PROTEIN"/>
    <property type="match status" value="1"/>
</dbReference>
<dbReference type="PANTHER" id="PTHR46586:SF3">
    <property type="entry name" value="ANKYRIN REPEAT-CONTAINING PROTEIN"/>
    <property type="match status" value="1"/>
</dbReference>
<dbReference type="InterPro" id="IPR036770">
    <property type="entry name" value="Ankyrin_rpt-contain_sf"/>
</dbReference>
<feature type="domain" description="NADH:flavin oxidoreductase/NADH oxidase N-terminal" evidence="8">
    <location>
        <begin position="695"/>
        <end position="896"/>
    </location>
</feature>
<dbReference type="EMBL" id="JASMQC010000005">
    <property type="protein sequence ID" value="KAK1944800.1"/>
    <property type="molecule type" value="Genomic_DNA"/>
</dbReference>
<keyword evidence="3 7" id="KW-1133">Transmembrane helix</keyword>
<evidence type="ECO:0000256" key="3">
    <source>
        <dbReference type="ARBA" id="ARBA00022989"/>
    </source>
</evidence>
<dbReference type="GO" id="GO:0006784">
    <property type="term" value="P:heme A biosynthetic process"/>
    <property type="evidence" value="ECO:0007669"/>
    <property type="project" value="InterPro"/>
</dbReference>
<dbReference type="Pfam" id="PF12796">
    <property type="entry name" value="Ank_2"/>
    <property type="match status" value="3"/>
</dbReference>
<dbReference type="InterPro" id="IPR003780">
    <property type="entry name" value="COX15/CtaA_fam"/>
</dbReference>
<dbReference type="Pfam" id="PF13637">
    <property type="entry name" value="Ank_4"/>
    <property type="match status" value="2"/>
</dbReference>
<dbReference type="GO" id="GO:0010181">
    <property type="term" value="F:FMN binding"/>
    <property type="evidence" value="ECO:0007669"/>
    <property type="project" value="InterPro"/>
</dbReference>
<name>A0AAD9GTW1_9STRA</name>
<evidence type="ECO:0000256" key="6">
    <source>
        <dbReference type="ARBA" id="ARBA00023444"/>
    </source>
</evidence>
<dbReference type="SUPFAM" id="SSF48403">
    <property type="entry name" value="Ankyrin repeat"/>
    <property type="match status" value="3"/>
</dbReference>
<comment type="caution">
    <text evidence="9">The sequence shown here is derived from an EMBL/GenBank/DDBJ whole genome shotgun (WGS) entry which is preliminary data.</text>
</comment>
<dbReference type="SMART" id="SM00248">
    <property type="entry name" value="ANK"/>
    <property type="match status" value="9"/>
</dbReference>
<dbReference type="SUPFAM" id="SSF51395">
    <property type="entry name" value="FMN-linked oxidoreductases"/>
    <property type="match status" value="1"/>
</dbReference>
<feature type="transmembrane region" description="Helical" evidence="7">
    <location>
        <begin position="1098"/>
        <end position="1120"/>
    </location>
</feature>
<dbReference type="Pfam" id="PF00724">
    <property type="entry name" value="Oxidored_FMN"/>
    <property type="match status" value="1"/>
</dbReference>
<dbReference type="Proteomes" id="UP001259832">
    <property type="component" value="Unassembled WGS sequence"/>
</dbReference>
<sequence>MEVELPVLTSVRCLMKYCLPEGELPHIVHCVNDFLDDFSVDWTIVDAYKRTETVRFMQYVAAREDLKEMNIFYRRWLFNAATELTAAHGDFESLQWLMENYLPDEFLTKAVSAAATNGHLNILQWLFENHNDRGYWGYTEMCGALTNGHTKVVEWLQEHAVPRAECMVGVMDAAASAGYLSVVKWLHEDHNVSMHISILKAMDNQQWEISQWILEHRELVMPWISWDLPARGGALEFLKFLYSHSIGRPGYFTLQGAAWNGHLDIVKWLHSKLGLPLIPDAMRKAAQNGHLHVVEWLHENGCEGCDAKSMITAADHGHLNVVGWLHEHGVQLNDTAAIDCAARSDHLVIVKWLLDAQHQTDWCTGVLLDDAATNGRLNIVQYLHEKLNADCTTSAMDGAARGGHIHVIQWLHSNTSAGSTTSAMDWASRNGHLDVVKWLHANRTEGCTTWAMEWAALGGHLDVVKWLHDNRSEGCFDKAMDNAAKNGHLHIVKWLHANRKEGCSAGAMNEAAANGHLQVVRWLQKNRSEGSTSVAMARALMRAHFDVVLFLHSHRSEDFSFLGSTFVRHLSKELLQWLLDNYADKVDGCEFEVPNSDWRFNHWCAKVNLRRARGDNTATCYTLFTPYHLAEGLELKNRIVYGPVTRARSDIKTHAPLERNAVYYEQRAGAGLIVRGWKEVVDRVHKKGGTIFHVGYERARALTLNEIPAVVEQWRTCAERAKEAGFDGIEIHAAGGYLIDQFLQSCTNQRTDSYGGSFENRYRFLNDVIEAVKTVYTADRIGVRTAPNSPYGGMGSADNCEMFTYVYERLSEYGLAYLAILDGWEGVGADAHYHGKCRPLITFDAKKAFKGTVIGNKGYSRDIAEGVLRSGSADLVGFARMFMANPDLVDRFKNDWPLTPLMDYEQLDAAPNLVPPTASPPLGFGLAGSRYQTMVKPAMAPPTKSTSLWSRLGLQATKPTKQPLVYSTKARKFAASTATIENVAANRPVAYWIFGTAAMVAGMIAVGGATRLTRSGLSMVQWKPQGSLPPMTPEEWEAQFEIYKQFPEYQQRQNMTVEDFKGIFWWEYGHRMLGRTVGMVYTAPLIYFMLRKRLPKELYTRFGVLFGLGAAQGGVGWWMVRSGLEEHGHEQLQKRNEVRVSPYRLATHLAFAFTTLGVLIWTGFNLVAPPSRAAMTREMISPDVLKQVTRIRKILSHVSTALGYTIISGAFVAGIDAGMAFNTFPKMDEQWIPDDLFVIEPKYKNFFENVPLVQLDHRILALSTLAGFGGVYGMARRQHIWNQLPQQSRNALNLALTAAGGQVLLGITTLINCVPIPLAVSHQCGAIALMTATLWSQHTLNFAKPLKKAAQSATDFGQLNVLQWIMDEPNRTVLLHELISPHVEPEEIPPLKISFYKAAAGEHINVLAWLIEHYPEMCSGRHADLPSAANGYLDILHLLFSSFIGMRTSPRAINAAAENGHLDSVKFLVKMRYSVNYAMDAAAENGLLDVVRWLHENTLYMCTYQTMAMDKAAENGHLDVVKYLHRNRKEGCTESAMDCAAHLGHLHVIQWLHENQTEGCTTTAMNQAARTGNLKMVKWFHFNRSEGCTTDAMDYAAEGGYLDVVKWLHENRLEGCTHFARSKHNGGI</sequence>
<protein>
    <submittedName>
        <fullName evidence="9">Cytochrome c oxidase assembly protein COX15</fullName>
    </submittedName>
</protein>
<dbReference type="HAMAP" id="MF_01665">
    <property type="entry name" value="HemeA_synth_type2"/>
    <property type="match status" value="1"/>
</dbReference>
<dbReference type="InterPro" id="IPR013785">
    <property type="entry name" value="Aldolase_TIM"/>
</dbReference>
<reference evidence="9" key="1">
    <citation type="submission" date="2023-08" db="EMBL/GenBank/DDBJ databases">
        <title>Reference Genome Resource for the Citrus Pathogen Phytophthora citrophthora.</title>
        <authorList>
            <person name="Moller H."/>
            <person name="Coetzee B."/>
            <person name="Rose L.J."/>
            <person name="Van Niekerk J.M."/>
        </authorList>
    </citation>
    <scope>NUCLEOTIDE SEQUENCE</scope>
    <source>
        <strain evidence="9">STE-U-9442</strain>
    </source>
</reference>
<evidence type="ECO:0000259" key="8">
    <source>
        <dbReference type="Pfam" id="PF00724"/>
    </source>
</evidence>
<dbReference type="InterPro" id="IPR023754">
    <property type="entry name" value="HemeA_Synthase_type2"/>
</dbReference>
<comment type="subcellular location">
    <subcellularLocation>
        <location evidence="1">Membrane</location>
        <topology evidence="1">Multi-pass membrane protein</topology>
    </subcellularLocation>
</comment>
<keyword evidence="5 7" id="KW-0472">Membrane</keyword>
<accession>A0AAD9GTW1</accession>
<evidence type="ECO:0000313" key="9">
    <source>
        <dbReference type="EMBL" id="KAK1944800.1"/>
    </source>
</evidence>
<evidence type="ECO:0000256" key="4">
    <source>
        <dbReference type="ARBA" id="ARBA00023133"/>
    </source>
</evidence>
<keyword evidence="4" id="KW-0350">Heme biosynthesis</keyword>
<dbReference type="InterPro" id="IPR052050">
    <property type="entry name" value="SecEffector_AnkRepeat"/>
</dbReference>
<proteinExistence type="inferred from homology"/>
<keyword evidence="2 7" id="KW-0812">Transmembrane</keyword>
<dbReference type="Gene3D" id="3.20.20.70">
    <property type="entry name" value="Aldolase class I"/>
    <property type="match status" value="1"/>
</dbReference>
<evidence type="ECO:0000256" key="2">
    <source>
        <dbReference type="ARBA" id="ARBA00022692"/>
    </source>
</evidence>
<keyword evidence="10" id="KW-1185">Reference proteome</keyword>
<dbReference type="InterPro" id="IPR001155">
    <property type="entry name" value="OxRdtase_FMN_N"/>
</dbReference>
<comment type="pathway">
    <text evidence="6">Porphyrin-containing compound metabolism.</text>
</comment>
<feature type="transmembrane region" description="Helical" evidence="7">
    <location>
        <begin position="989"/>
        <end position="1009"/>
    </location>
</feature>
<evidence type="ECO:0000256" key="1">
    <source>
        <dbReference type="ARBA" id="ARBA00004141"/>
    </source>
</evidence>
<evidence type="ECO:0000256" key="7">
    <source>
        <dbReference type="SAM" id="Phobius"/>
    </source>
</evidence>
<dbReference type="GO" id="GO:0016020">
    <property type="term" value="C:membrane"/>
    <property type="evidence" value="ECO:0007669"/>
    <property type="project" value="UniProtKB-SubCell"/>
</dbReference>
<gene>
    <name evidence="9" type="ORF">P3T76_003333</name>
</gene>
<evidence type="ECO:0000256" key="5">
    <source>
        <dbReference type="ARBA" id="ARBA00023136"/>
    </source>
</evidence>